<sequence length="68" mass="7736">MLGPAPDAVWIERYDGRLFASFVPYGWDGKARHRAQRATAILRRVKAGSWSCAWCGDSLPEWRRADAE</sequence>
<dbReference type="EMBL" id="QGDJ01000004">
    <property type="protein sequence ID" value="PWJ19214.1"/>
    <property type="molecule type" value="Genomic_DNA"/>
</dbReference>
<reference evidence="2 4" key="1">
    <citation type="submission" date="2016-10" db="EMBL/GenBank/DDBJ databases">
        <authorList>
            <person name="Cai Z."/>
        </authorList>
    </citation>
    <scope>NUCLEOTIDE SEQUENCE [LARGE SCALE GENOMIC DNA]</scope>
    <source>
        <strain evidence="2 4">DSM 25227</strain>
    </source>
</reference>
<organism evidence="2 4">
    <name type="scientific">Jannaschia seohaensis</name>
    <dbReference type="NCBI Taxonomy" id="475081"/>
    <lineage>
        <taxon>Bacteria</taxon>
        <taxon>Pseudomonadati</taxon>
        <taxon>Pseudomonadota</taxon>
        <taxon>Alphaproteobacteria</taxon>
        <taxon>Rhodobacterales</taxon>
        <taxon>Roseobacteraceae</taxon>
        <taxon>Jannaschia</taxon>
    </lineage>
</organism>
<dbReference type="EMBL" id="UETC01000004">
    <property type="protein sequence ID" value="SSA45876.1"/>
    <property type="molecule type" value="Genomic_DNA"/>
</dbReference>
<protein>
    <submittedName>
        <fullName evidence="2">Uncharacterized protein</fullName>
    </submittedName>
</protein>
<accession>A0A2Y9AP60</accession>
<name>A0A2Y9AP60_9RHOB</name>
<dbReference type="Proteomes" id="UP000251571">
    <property type="component" value="Unassembled WGS sequence"/>
</dbReference>
<keyword evidence="3" id="KW-1185">Reference proteome</keyword>
<proteinExistence type="predicted"/>
<dbReference type="Proteomes" id="UP000245839">
    <property type="component" value="Unassembled WGS sequence"/>
</dbReference>
<dbReference type="AlphaFoldDB" id="A0A2Y9AP60"/>
<gene>
    <name evidence="1" type="ORF">BCF38_104146</name>
    <name evidence="2" type="ORF">SAMN05421539_104146</name>
</gene>
<reference evidence="1 3" key="2">
    <citation type="submission" date="2018-03" db="EMBL/GenBank/DDBJ databases">
        <title>Genomic Encyclopedia of Archaeal and Bacterial Type Strains, Phase II (KMG-II): from individual species to whole genera.</title>
        <authorList>
            <person name="Goeker M."/>
        </authorList>
    </citation>
    <scope>NUCLEOTIDE SEQUENCE [LARGE SCALE GENOMIC DNA]</scope>
    <source>
        <strain evidence="1 3">DSM 25227</strain>
    </source>
</reference>
<evidence type="ECO:0000313" key="3">
    <source>
        <dbReference type="Proteomes" id="UP000245839"/>
    </source>
</evidence>
<evidence type="ECO:0000313" key="4">
    <source>
        <dbReference type="Proteomes" id="UP000251571"/>
    </source>
</evidence>
<evidence type="ECO:0000313" key="2">
    <source>
        <dbReference type="EMBL" id="SSA45876.1"/>
    </source>
</evidence>
<evidence type="ECO:0000313" key="1">
    <source>
        <dbReference type="EMBL" id="PWJ19214.1"/>
    </source>
</evidence>